<dbReference type="SUPFAM" id="SSF53335">
    <property type="entry name" value="S-adenosyl-L-methionine-dependent methyltransferases"/>
    <property type="match status" value="1"/>
</dbReference>
<proteinExistence type="predicted"/>
<organism evidence="1 2">
    <name type="scientific">Actinomycetospora straminea</name>
    <dbReference type="NCBI Taxonomy" id="663607"/>
    <lineage>
        <taxon>Bacteria</taxon>
        <taxon>Bacillati</taxon>
        <taxon>Actinomycetota</taxon>
        <taxon>Actinomycetes</taxon>
        <taxon>Pseudonocardiales</taxon>
        <taxon>Pseudonocardiaceae</taxon>
        <taxon>Actinomycetospora</taxon>
    </lineage>
</organism>
<reference evidence="2" key="1">
    <citation type="journal article" date="2019" name="Int. J. Syst. Evol. Microbiol.">
        <title>The Global Catalogue of Microorganisms (GCM) 10K type strain sequencing project: providing services to taxonomists for standard genome sequencing and annotation.</title>
        <authorList>
            <consortium name="The Broad Institute Genomics Platform"/>
            <consortium name="The Broad Institute Genome Sequencing Center for Infectious Disease"/>
            <person name="Wu L."/>
            <person name="Ma J."/>
        </authorList>
    </citation>
    <scope>NUCLEOTIDE SEQUENCE [LARGE SCALE GENOMIC DNA]</scope>
    <source>
        <strain evidence="2">JCM 17983</strain>
    </source>
</reference>
<dbReference type="PANTHER" id="PTHR43861:SF1">
    <property type="entry name" value="TRANS-ACONITATE 2-METHYLTRANSFERASE"/>
    <property type="match status" value="1"/>
</dbReference>
<dbReference type="PANTHER" id="PTHR43861">
    <property type="entry name" value="TRANS-ACONITATE 2-METHYLTRANSFERASE-RELATED"/>
    <property type="match status" value="1"/>
</dbReference>
<dbReference type="EMBL" id="BAABHQ010000003">
    <property type="protein sequence ID" value="GAA4867743.1"/>
    <property type="molecule type" value="Genomic_DNA"/>
</dbReference>
<dbReference type="InterPro" id="IPR029063">
    <property type="entry name" value="SAM-dependent_MTases_sf"/>
</dbReference>
<keyword evidence="2" id="KW-1185">Reference proteome</keyword>
<accession>A0ABP9E5C8</accession>
<dbReference type="Proteomes" id="UP001500457">
    <property type="component" value="Unassembled WGS sequence"/>
</dbReference>
<protein>
    <recommendedName>
        <fullName evidence="3">Methyltransferase family protein</fullName>
    </recommendedName>
</protein>
<gene>
    <name evidence="1" type="ORF">GCM10023203_15450</name>
</gene>
<comment type="caution">
    <text evidence="1">The sequence shown here is derived from an EMBL/GenBank/DDBJ whole genome shotgun (WGS) entry which is preliminary data.</text>
</comment>
<dbReference type="Gene3D" id="3.40.50.150">
    <property type="entry name" value="Vaccinia Virus protein VP39"/>
    <property type="match status" value="1"/>
</dbReference>
<dbReference type="RefSeq" id="WP_274233197.1">
    <property type="nucleotide sequence ID" value="NZ_BAABHQ010000003.1"/>
</dbReference>
<dbReference type="CDD" id="cd02440">
    <property type="entry name" value="AdoMet_MTases"/>
    <property type="match status" value="1"/>
</dbReference>
<evidence type="ECO:0000313" key="1">
    <source>
        <dbReference type="EMBL" id="GAA4867743.1"/>
    </source>
</evidence>
<evidence type="ECO:0000313" key="2">
    <source>
        <dbReference type="Proteomes" id="UP001500457"/>
    </source>
</evidence>
<name>A0ABP9E5C8_9PSEU</name>
<dbReference type="Pfam" id="PF13489">
    <property type="entry name" value="Methyltransf_23"/>
    <property type="match status" value="1"/>
</dbReference>
<evidence type="ECO:0008006" key="3">
    <source>
        <dbReference type="Google" id="ProtNLM"/>
    </source>
</evidence>
<sequence>MSSESTEYDEQYYLANGQADDRPALRWYTRLVQRYADGGPYLDFGCGTGHLVRRLSALGTAAGFEISEYSATTARATAPGCLVTTDVRELGDGEFGALTAIHVLEHLDDGTADEVLATWRRILRPGGHALVVMPDPAGRGRRLAGDGWMGFEDPTHINLKTHDEWRAFLTARGFVVEREGTDGLWDVPYSRLPKLVDAALRAGPCLAQFLSGRLFLRPGTGESSVFVLRRP</sequence>